<evidence type="ECO:0000259" key="2">
    <source>
        <dbReference type="Pfam" id="PF01408"/>
    </source>
</evidence>
<dbReference type="InterPro" id="IPR050463">
    <property type="entry name" value="Gfo/Idh/MocA_oxidrdct_glycsds"/>
</dbReference>
<comment type="caution">
    <text evidence="4">The sequence shown here is derived from an EMBL/GenBank/DDBJ whole genome shotgun (WGS) entry which is preliminary data.</text>
</comment>
<dbReference type="InterPro" id="IPR055170">
    <property type="entry name" value="GFO_IDH_MocA-like_dom"/>
</dbReference>
<evidence type="ECO:0000256" key="1">
    <source>
        <dbReference type="ARBA" id="ARBA00023002"/>
    </source>
</evidence>
<evidence type="ECO:0000259" key="3">
    <source>
        <dbReference type="Pfam" id="PF22725"/>
    </source>
</evidence>
<dbReference type="SUPFAM" id="SSF55347">
    <property type="entry name" value="Glyceraldehyde-3-phosphate dehydrogenase-like, C-terminal domain"/>
    <property type="match status" value="1"/>
</dbReference>
<dbReference type="Proteomes" id="UP000295447">
    <property type="component" value="Unassembled WGS sequence"/>
</dbReference>
<dbReference type="Pfam" id="PF22725">
    <property type="entry name" value="GFO_IDH_MocA_C3"/>
    <property type="match status" value="1"/>
</dbReference>
<dbReference type="AlphaFoldDB" id="A0A4R7ZZP4"/>
<dbReference type="EMBL" id="SODF01000001">
    <property type="protein sequence ID" value="TDW23345.1"/>
    <property type="molecule type" value="Genomic_DNA"/>
</dbReference>
<sequence>MQVRGVARLGGAKANRIAVMADTVRIGVVGAGSISVRGILPHLGLPDLAGRVTLAAVCDPVAGRAEAAAQKFGVERAFTEYEDLLARGDVDAVTIASPIGLHYEQGKLALQAGKHVHFNKTMTITVAEATELIELAAANDLRIVASPGEMLRPHHVRTRELIADGAIGTLSWVSCGAAFGTYHENESVRGGSDVLSNIDPSWYFRKPGGGPMYDMTVYALHTVTGILGPAKRVTAMSGVRIPMRGNVETDADDNTIVLIDFGDNLYCVATGTAAGPIRGGFGGAYYGTEGTIDGLLLNGEPFDFPDRNPSELAPRGPGNQALLPHVTGAHRDIEEQHVYEDVMQLVDWVREGKPSIVTAEHARHVIDIIESAYQASATGQTQDLTTTF</sequence>
<dbReference type="PANTHER" id="PTHR43818">
    <property type="entry name" value="BCDNA.GH03377"/>
    <property type="match status" value="1"/>
</dbReference>
<proteinExistence type="predicted"/>
<dbReference type="SUPFAM" id="SSF51735">
    <property type="entry name" value="NAD(P)-binding Rossmann-fold domains"/>
    <property type="match status" value="1"/>
</dbReference>
<keyword evidence="1" id="KW-0560">Oxidoreductase</keyword>
<reference evidence="4 5" key="1">
    <citation type="submission" date="2019-03" db="EMBL/GenBank/DDBJ databases">
        <title>Genomic Encyclopedia of Type Strains, Phase III (KMG-III): the genomes of soil and plant-associated and newly described type strains.</title>
        <authorList>
            <person name="Whitman W."/>
        </authorList>
    </citation>
    <scope>NUCLEOTIDE SEQUENCE [LARGE SCALE GENOMIC DNA]</scope>
    <source>
        <strain evidence="4 5">VKM Ac-2570</strain>
    </source>
</reference>
<dbReference type="InterPro" id="IPR036291">
    <property type="entry name" value="NAD(P)-bd_dom_sf"/>
</dbReference>
<evidence type="ECO:0000313" key="4">
    <source>
        <dbReference type="EMBL" id="TDW23345.1"/>
    </source>
</evidence>
<accession>A0A4R7ZZP4</accession>
<organism evidence="4 5">
    <name type="scientific">Kribbella kalugense</name>
    <dbReference type="NCBI Taxonomy" id="2512221"/>
    <lineage>
        <taxon>Bacteria</taxon>
        <taxon>Bacillati</taxon>
        <taxon>Actinomycetota</taxon>
        <taxon>Actinomycetes</taxon>
        <taxon>Propionibacteriales</taxon>
        <taxon>Kribbellaceae</taxon>
        <taxon>Kribbella</taxon>
    </lineage>
</organism>
<dbReference type="Gene3D" id="3.30.360.10">
    <property type="entry name" value="Dihydrodipicolinate Reductase, domain 2"/>
    <property type="match status" value="1"/>
</dbReference>
<dbReference type="Gene3D" id="3.40.50.720">
    <property type="entry name" value="NAD(P)-binding Rossmann-like Domain"/>
    <property type="match status" value="1"/>
</dbReference>
<gene>
    <name evidence="4" type="ORF">EV650_2197</name>
</gene>
<dbReference type="GO" id="GO:0016491">
    <property type="term" value="F:oxidoreductase activity"/>
    <property type="evidence" value="ECO:0007669"/>
    <property type="project" value="UniProtKB-KW"/>
</dbReference>
<dbReference type="InterPro" id="IPR000683">
    <property type="entry name" value="Gfo/Idh/MocA-like_OxRdtase_N"/>
</dbReference>
<feature type="domain" description="Gfo/Idh/MocA-like oxidoreductase N-terminal" evidence="2">
    <location>
        <begin position="24"/>
        <end position="142"/>
    </location>
</feature>
<dbReference type="PANTHER" id="PTHR43818:SF11">
    <property type="entry name" value="BCDNA.GH03377"/>
    <property type="match status" value="1"/>
</dbReference>
<evidence type="ECO:0000313" key="5">
    <source>
        <dbReference type="Proteomes" id="UP000295447"/>
    </source>
</evidence>
<name>A0A4R7ZZP4_9ACTN</name>
<feature type="domain" description="GFO/IDH/MocA-like oxidoreductase" evidence="3">
    <location>
        <begin position="157"/>
        <end position="292"/>
    </location>
</feature>
<protein>
    <submittedName>
        <fullName evidence="4">Putative dehydrogenase</fullName>
    </submittedName>
</protein>
<dbReference type="GO" id="GO:0000166">
    <property type="term" value="F:nucleotide binding"/>
    <property type="evidence" value="ECO:0007669"/>
    <property type="project" value="InterPro"/>
</dbReference>
<keyword evidence="5" id="KW-1185">Reference proteome</keyword>
<dbReference type="Pfam" id="PF01408">
    <property type="entry name" value="GFO_IDH_MocA"/>
    <property type="match status" value="1"/>
</dbReference>